<dbReference type="Proteomes" id="UP000244677">
    <property type="component" value="Chromosome"/>
</dbReference>
<keyword evidence="3 5" id="KW-1133">Transmembrane helix</keyword>
<dbReference type="InterPro" id="IPR002033">
    <property type="entry name" value="TatC"/>
</dbReference>
<feature type="transmembrane region" description="Helical" evidence="5">
    <location>
        <begin position="135"/>
        <end position="159"/>
    </location>
</feature>
<protein>
    <recommendedName>
        <fullName evidence="5">Sec-independent protein translocase protein TatC</fullName>
    </recommendedName>
</protein>
<organism evidence="6 7">
    <name type="scientific">Flavobacterium kingsejongi</name>
    <dbReference type="NCBI Taxonomy" id="1678728"/>
    <lineage>
        <taxon>Bacteria</taxon>
        <taxon>Pseudomonadati</taxon>
        <taxon>Bacteroidota</taxon>
        <taxon>Flavobacteriia</taxon>
        <taxon>Flavobacteriales</taxon>
        <taxon>Flavobacteriaceae</taxon>
        <taxon>Flavobacterium</taxon>
    </lineage>
</organism>
<evidence type="ECO:0000256" key="4">
    <source>
        <dbReference type="ARBA" id="ARBA00023136"/>
    </source>
</evidence>
<comment type="subunit">
    <text evidence="5">Forms a complex with TatA.</text>
</comment>
<comment type="subcellular location">
    <subcellularLocation>
        <location evidence="5">Cell membrane</location>
        <topology evidence="5">Multi-pass membrane protein</topology>
    </subcellularLocation>
    <subcellularLocation>
        <location evidence="1">Membrane</location>
        <topology evidence="1">Multi-pass membrane protein</topology>
    </subcellularLocation>
</comment>
<dbReference type="OrthoDB" id="9777044at2"/>
<comment type="caution">
    <text evidence="5">Lacks conserved residue(s) required for the propagation of feature annotation.</text>
</comment>
<dbReference type="GO" id="GO:0043953">
    <property type="term" value="P:protein transport by the Tat complex"/>
    <property type="evidence" value="ECO:0007669"/>
    <property type="project" value="UniProtKB-UniRule"/>
</dbReference>
<reference evidence="6 7" key="1">
    <citation type="submission" date="2017-04" db="EMBL/GenBank/DDBJ databases">
        <title>Complete genome sequence of Flavobacterium kingsejong AJ004.</title>
        <authorList>
            <person name="Lee P.C."/>
        </authorList>
    </citation>
    <scope>NUCLEOTIDE SEQUENCE [LARGE SCALE GENOMIC DNA]</scope>
    <source>
        <strain evidence="6 7">AJ004</strain>
    </source>
</reference>
<keyword evidence="5" id="KW-0813">Transport</keyword>
<dbReference type="HAMAP" id="MF_00902">
    <property type="entry name" value="TatC"/>
    <property type="match status" value="1"/>
</dbReference>
<evidence type="ECO:0000313" key="7">
    <source>
        <dbReference type="Proteomes" id="UP000244677"/>
    </source>
</evidence>
<evidence type="ECO:0000256" key="2">
    <source>
        <dbReference type="ARBA" id="ARBA00022692"/>
    </source>
</evidence>
<keyword evidence="5" id="KW-1003">Cell membrane</keyword>
<feature type="transmembrane region" description="Helical" evidence="5">
    <location>
        <begin position="21"/>
        <end position="39"/>
    </location>
</feature>
<feature type="transmembrane region" description="Helical" evidence="5">
    <location>
        <begin position="221"/>
        <end position="238"/>
    </location>
</feature>
<name>A0A2S1LP47_9FLAO</name>
<dbReference type="GO" id="GO:0009977">
    <property type="term" value="F:proton motive force dependent protein transmembrane transporter activity"/>
    <property type="evidence" value="ECO:0007669"/>
    <property type="project" value="TreeGrafter"/>
</dbReference>
<evidence type="ECO:0000256" key="5">
    <source>
        <dbReference type="HAMAP-Rule" id="MF_00902"/>
    </source>
</evidence>
<dbReference type="AlphaFoldDB" id="A0A2S1LP47"/>
<sequence length="276" mass="31857">MAKKNINEMSFLDHLEDLRWLFIRSTIAILICGLVAYFFNDFIFDKIIFGPKDPNFITYRFFCDLAKMFNMDESMCITEMPFTVQSRTMGGQFNADMWTAITAGFIISFPYILFEFWKFISPALYENERKNARTFIIVASFLFFVGVLFGYFLIAPLSVNFLGTYSISKEVHNDFDLDSYIGLIKTSSLACGLVFELPILMYFMAKLGVVSAAFLRKYRKISYVIILIIAAIITPPDVVSQTIVTIPIVLLYEISIFIVKWVRRKEPKEEIITANE</sequence>
<dbReference type="RefSeq" id="WP_108737003.1">
    <property type="nucleotide sequence ID" value="NZ_CP020919.1"/>
</dbReference>
<keyword evidence="5" id="KW-0811">Translocation</keyword>
<evidence type="ECO:0000256" key="1">
    <source>
        <dbReference type="ARBA" id="ARBA00004141"/>
    </source>
</evidence>
<dbReference type="EMBL" id="CP020919">
    <property type="protein sequence ID" value="AWG25406.1"/>
    <property type="molecule type" value="Genomic_DNA"/>
</dbReference>
<feature type="transmembrane region" description="Helical" evidence="5">
    <location>
        <begin position="244"/>
        <end position="262"/>
    </location>
</feature>
<dbReference type="GO" id="GO:0065002">
    <property type="term" value="P:intracellular protein transmembrane transport"/>
    <property type="evidence" value="ECO:0007669"/>
    <property type="project" value="TreeGrafter"/>
</dbReference>
<keyword evidence="2 5" id="KW-0812">Transmembrane</keyword>
<dbReference type="NCBIfam" id="TIGR00945">
    <property type="entry name" value="tatC"/>
    <property type="match status" value="1"/>
</dbReference>
<accession>A0A2S1LP47</accession>
<gene>
    <name evidence="5" type="primary">tatC</name>
    <name evidence="6" type="ORF">FK004_09225</name>
</gene>
<dbReference type="KEGG" id="fki:FK004_09225"/>
<evidence type="ECO:0000313" key="6">
    <source>
        <dbReference type="EMBL" id="AWG25406.1"/>
    </source>
</evidence>
<dbReference type="PRINTS" id="PR01840">
    <property type="entry name" value="TATCFAMILY"/>
</dbReference>
<evidence type="ECO:0000256" key="3">
    <source>
        <dbReference type="ARBA" id="ARBA00022989"/>
    </source>
</evidence>
<feature type="transmembrane region" description="Helical" evidence="5">
    <location>
        <begin position="97"/>
        <end position="114"/>
    </location>
</feature>
<comment type="similarity">
    <text evidence="5">Belongs to the TatC family.</text>
</comment>
<keyword evidence="7" id="KW-1185">Reference proteome</keyword>
<dbReference type="GO" id="GO:0033281">
    <property type="term" value="C:TAT protein transport complex"/>
    <property type="evidence" value="ECO:0007669"/>
    <property type="project" value="UniProtKB-UniRule"/>
</dbReference>
<dbReference type="PANTHER" id="PTHR30371:SF0">
    <property type="entry name" value="SEC-INDEPENDENT PROTEIN TRANSLOCASE PROTEIN TATC, CHLOROPLASTIC-RELATED"/>
    <property type="match status" value="1"/>
</dbReference>
<proteinExistence type="inferred from homology"/>
<dbReference type="Pfam" id="PF00902">
    <property type="entry name" value="TatC"/>
    <property type="match status" value="1"/>
</dbReference>
<keyword evidence="5" id="KW-0653">Protein transport</keyword>
<comment type="function">
    <text evidence="5">Part of the twin-arginine translocation (Tat) system that transports large folded proteins containing a characteristic twin-arginine motif in their signal peptide across membranes.</text>
</comment>
<keyword evidence="4 5" id="KW-0472">Membrane</keyword>
<dbReference type="PANTHER" id="PTHR30371">
    <property type="entry name" value="SEC-INDEPENDENT PROTEIN TRANSLOCASE PROTEIN TATC"/>
    <property type="match status" value="1"/>
</dbReference>